<dbReference type="InterPro" id="IPR000983">
    <property type="entry name" value="Bac_GSPG_pilin"/>
</dbReference>
<dbReference type="GO" id="GO:0016020">
    <property type="term" value="C:membrane"/>
    <property type="evidence" value="ECO:0007669"/>
    <property type="project" value="UniProtKB-SubCell"/>
</dbReference>
<evidence type="ECO:0000256" key="1">
    <source>
        <dbReference type="ARBA" id="ARBA00004167"/>
    </source>
</evidence>
<proteinExistence type="predicted"/>
<dbReference type="AlphaFoldDB" id="A0A0G0ZFG7"/>
<dbReference type="PROSITE" id="PS00409">
    <property type="entry name" value="PROKAR_NTER_METHYL"/>
    <property type="match status" value="1"/>
</dbReference>
<name>A0A0G0ZFG7_9BACT</name>
<evidence type="ECO:0000256" key="5">
    <source>
        <dbReference type="ARBA" id="ARBA00023136"/>
    </source>
</evidence>
<feature type="transmembrane region" description="Helical" evidence="6">
    <location>
        <begin position="12"/>
        <end position="33"/>
    </location>
</feature>
<keyword evidence="4 6" id="KW-1133">Transmembrane helix</keyword>
<evidence type="ECO:0000313" key="8">
    <source>
        <dbReference type="Proteomes" id="UP000034704"/>
    </source>
</evidence>
<dbReference type="Pfam" id="PF07963">
    <property type="entry name" value="N_methyl"/>
    <property type="match status" value="1"/>
</dbReference>
<dbReference type="GO" id="GO:0015627">
    <property type="term" value="C:type II protein secretion system complex"/>
    <property type="evidence" value="ECO:0007669"/>
    <property type="project" value="InterPro"/>
</dbReference>
<dbReference type="PANTHER" id="PTHR30093">
    <property type="entry name" value="GENERAL SECRETION PATHWAY PROTEIN G"/>
    <property type="match status" value="1"/>
</dbReference>
<evidence type="ECO:0000256" key="6">
    <source>
        <dbReference type="SAM" id="Phobius"/>
    </source>
</evidence>
<dbReference type="InterPro" id="IPR012902">
    <property type="entry name" value="N_methyl_site"/>
</dbReference>
<dbReference type="PANTHER" id="PTHR30093:SF44">
    <property type="entry name" value="TYPE II SECRETION SYSTEM CORE PROTEIN G"/>
    <property type="match status" value="1"/>
</dbReference>
<comment type="caution">
    <text evidence="7">The sequence shown here is derived from an EMBL/GenBank/DDBJ whole genome shotgun (WGS) entry which is preliminary data.</text>
</comment>
<evidence type="ECO:0000313" key="7">
    <source>
        <dbReference type="EMBL" id="KKS47462.1"/>
    </source>
</evidence>
<keyword evidence="5 6" id="KW-0472">Membrane</keyword>
<evidence type="ECO:0000256" key="4">
    <source>
        <dbReference type="ARBA" id="ARBA00022989"/>
    </source>
</evidence>
<reference evidence="7 8" key="1">
    <citation type="journal article" date="2015" name="Nature">
        <title>rRNA introns, odd ribosomes, and small enigmatic genomes across a large radiation of phyla.</title>
        <authorList>
            <person name="Brown C.T."/>
            <person name="Hug L.A."/>
            <person name="Thomas B.C."/>
            <person name="Sharon I."/>
            <person name="Castelle C.J."/>
            <person name="Singh A."/>
            <person name="Wilkins M.J."/>
            <person name="Williams K.H."/>
            <person name="Banfield J.F."/>
        </authorList>
    </citation>
    <scope>NUCLEOTIDE SEQUENCE [LARGE SCALE GENOMIC DNA]</scope>
</reference>
<evidence type="ECO:0000256" key="2">
    <source>
        <dbReference type="ARBA" id="ARBA00022481"/>
    </source>
</evidence>
<keyword evidence="2" id="KW-0488">Methylation</keyword>
<dbReference type="InterPro" id="IPR045584">
    <property type="entry name" value="Pilin-like"/>
</dbReference>
<keyword evidence="3 6" id="KW-0812">Transmembrane</keyword>
<accession>A0A0G0ZFG7</accession>
<gene>
    <name evidence="7" type="ORF">UV12_C0007G0002</name>
</gene>
<dbReference type="PRINTS" id="PR00813">
    <property type="entry name" value="BCTERIALGSPG"/>
</dbReference>
<dbReference type="Gene3D" id="3.30.700.10">
    <property type="entry name" value="Glycoprotein, Type 4 Pilin"/>
    <property type="match status" value="1"/>
</dbReference>
<organism evidence="7 8">
    <name type="scientific">Candidatus Nomurabacteria bacterium GW2011_GWC2_42_20</name>
    <dbReference type="NCBI Taxonomy" id="1618756"/>
    <lineage>
        <taxon>Bacteria</taxon>
        <taxon>Candidatus Nomuraibacteriota</taxon>
    </lineage>
</organism>
<dbReference type="SUPFAM" id="SSF54523">
    <property type="entry name" value="Pili subunits"/>
    <property type="match status" value="1"/>
</dbReference>
<sequence>MSIFRKSKGFTLIELLVVISIISLLSSIVLASLNSARAKARDAKRLSDMHQMQIALDMYLGQFGGYPGSDFLGCGTWDVSGDGTFITPLVSNKFLPSNISDPSLDAGNNCGNYRYYRYPAGGAGCDSARGAYYVLGIFVTEKMGTGSHPSSPGWSCPARNWQGEMSWVTGKFEK</sequence>
<dbReference type="EMBL" id="LCDG01000007">
    <property type="protein sequence ID" value="KKS47462.1"/>
    <property type="molecule type" value="Genomic_DNA"/>
</dbReference>
<evidence type="ECO:0008006" key="9">
    <source>
        <dbReference type="Google" id="ProtNLM"/>
    </source>
</evidence>
<dbReference type="STRING" id="1618756.UV12_C0007G0002"/>
<dbReference type="Proteomes" id="UP000034704">
    <property type="component" value="Unassembled WGS sequence"/>
</dbReference>
<comment type="subcellular location">
    <subcellularLocation>
        <location evidence="1">Membrane</location>
        <topology evidence="1">Single-pass membrane protein</topology>
    </subcellularLocation>
</comment>
<protein>
    <recommendedName>
        <fullName evidence="9">General secretion pathway protein G</fullName>
    </recommendedName>
</protein>
<dbReference type="NCBIfam" id="TIGR02532">
    <property type="entry name" value="IV_pilin_GFxxxE"/>
    <property type="match status" value="1"/>
</dbReference>
<evidence type="ECO:0000256" key="3">
    <source>
        <dbReference type="ARBA" id="ARBA00022692"/>
    </source>
</evidence>
<dbReference type="GO" id="GO:0015628">
    <property type="term" value="P:protein secretion by the type II secretion system"/>
    <property type="evidence" value="ECO:0007669"/>
    <property type="project" value="InterPro"/>
</dbReference>